<organism evidence="2 3">
    <name type="scientific">Rhodosalinus halophilus</name>
    <dbReference type="NCBI Taxonomy" id="2259333"/>
    <lineage>
        <taxon>Bacteria</taxon>
        <taxon>Pseudomonadati</taxon>
        <taxon>Pseudomonadota</taxon>
        <taxon>Alphaproteobacteria</taxon>
        <taxon>Rhodobacterales</taxon>
        <taxon>Paracoccaceae</taxon>
        <taxon>Rhodosalinus</taxon>
    </lineage>
</organism>
<dbReference type="InterPro" id="IPR021323">
    <property type="entry name" value="DUF2927"/>
</dbReference>
<evidence type="ECO:0000256" key="1">
    <source>
        <dbReference type="SAM" id="SignalP"/>
    </source>
</evidence>
<comment type="caution">
    <text evidence="2">The sequence shown here is derived from an EMBL/GenBank/DDBJ whole genome shotgun (WGS) entry which is preliminary data.</text>
</comment>
<dbReference type="Proteomes" id="UP000253370">
    <property type="component" value="Unassembled WGS sequence"/>
</dbReference>
<feature type="signal peptide" evidence="1">
    <location>
        <begin position="1"/>
        <end position="24"/>
    </location>
</feature>
<gene>
    <name evidence="2" type="ORF">DRV85_14775</name>
</gene>
<dbReference type="RefSeq" id="WP_113290254.1">
    <property type="nucleotide sequence ID" value="NZ_QNTQ01000015.1"/>
</dbReference>
<name>A0A365U5E8_9RHOB</name>
<dbReference type="AlphaFoldDB" id="A0A365U5E8"/>
<protein>
    <submittedName>
        <fullName evidence="2">ATP-dependent transcriptional regulator</fullName>
    </submittedName>
</protein>
<reference evidence="2 3" key="1">
    <citation type="submission" date="2018-07" db="EMBL/GenBank/DDBJ databases">
        <title>Rhodosalinus sp. strain E84T genomic sequence and assembly.</title>
        <authorList>
            <person name="Liu Z.-W."/>
            <person name="Lu D.-C."/>
        </authorList>
    </citation>
    <scope>NUCLEOTIDE SEQUENCE [LARGE SCALE GENOMIC DNA]</scope>
    <source>
        <strain evidence="2 3">E84</strain>
    </source>
</reference>
<dbReference type="EMBL" id="QNTQ01000015">
    <property type="protein sequence ID" value="RBI83611.1"/>
    <property type="molecule type" value="Genomic_DNA"/>
</dbReference>
<dbReference type="OrthoDB" id="7823193at2"/>
<keyword evidence="1" id="KW-0732">Signal</keyword>
<sequence>MNRRLTKPRAHRVLSVFCTPLAVAALGLAACAPVGDRPSPAQRLAVETPSLPPAKGFSGAPAAAPSRANADIARDFLDLAFRLESGKPLPVFTRFEQPITVRLTGRPSPGLEADLDRLLARLRAEADIDIRRAASGPAAITVEAVPGARIRRVLPQAACFVVPNVSSLSDYLSQRRTGLTSWSELTRRETVAIFLPMDVSPQEARDCLHEELAQALGPLNDLYRLSDSVFNDDNIHTVLTGFDMLVLRTHYDPALANGMTREAVAARLPEVLARLNPAGERLLRRPLGPTPGAWVEAIQTALGPGARQPQRQAAAVRAVQIAAAEGWRDHRLAFSHFALGRIAQHADPQLARRAFERADRIYADVPGGALHRAFVGAQLAAYALAEGDAAQVRRLTEMHLPVAKRHENAMLLATLMMLRAEALEMQGHRADARAVRLDSLGWARYGFGPEWAVRAKLREIAALDPTDPRG</sequence>
<accession>A0A365U5E8</accession>
<feature type="chain" id="PRO_5016901875" evidence="1">
    <location>
        <begin position="25"/>
        <end position="470"/>
    </location>
</feature>
<keyword evidence="3" id="KW-1185">Reference proteome</keyword>
<dbReference type="Pfam" id="PF11150">
    <property type="entry name" value="DUF2927"/>
    <property type="match status" value="1"/>
</dbReference>
<evidence type="ECO:0000313" key="2">
    <source>
        <dbReference type="EMBL" id="RBI83611.1"/>
    </source>
</evidence>
<proteinExistence type="predicted"/>
<dbReference type="PROSITE" id="PS51257">
    <property type="entry name" value="PROKAR_LIPOPROTEIN"/>
    <property type="match status" value="1"/>
</dbReference>
<evidence type="ECO:0000313" key="3">
    <source>
        <dbReference type="Proteomes" id="UP000253370"/>
    </source>
</evidence>